<keyword evidence="4" id="KW-0997">Cell inner membrane</keyword>
<evidence type="ECO:0000313" key="12">
    <source>
        <dbReference type="Proteomes" id="UP000249799"/>
    </source>
</evidence>
<dbReference type="KEGG" id="bsed:DN745_03435"/>
<comment type="similarity">
    <text evidence="9">Belongs to the MenA family. Type 1 subfamily.</text>
</comment>
<dbReference type="RefSeq" id="WP_111332206.1">
    <property type="nucleotide sequence ID" value="NZ_CP030032.1"/>
</dbReference>
<feature type="transmembrane region" description="Helical" evidence="9">
    <location>
        <begin position="242"/>
        <end position="262"/>
    </location>
</feature>
<dbReference type="InterPro" id="IPR000537">
    <property type="entry name" value="UbiA_prenyltransferase"/>
</dbReference>
<dbReference type="InterPro" id="IPR026046">
    <property type="entry name" value="UBIAD1"/>
</dbReference>
<comment type="catalytic activity">
    <reaction evidence="9">
        <text>an all-trans-polyprenyl diphosphate + 1,4-dihydroxy-2-naphthoate + H(+) = a 2-demethylmenaquinol + CO2 + diphosphate</text>
        <dbReference type="Rhea" id="RHEA:26478"/>
        <dbReference type="Rhea" id="RHEA-COMP:9563"/>
        <dbReference type="Rhea" id="RHEA-COMP:9564"/>
        <dbReference type="ChEBI" id="CHEBI:11173"/>
        <dbReference type="ChEBI" id="CHEBI:15378"/>
        <dbReference type="ChEBI" id="CHEBI:16526"/>
        <dbReference type="ChEBI" id="CHEBI:33019"/>
        <dbReference type="ChEBI" id="CHEBI:55437"/>
        <dbReference type="ChEBI" id="CHEBI:58914"/>
        <dbReference type="EC" id="2.5.1.74"/>
    </reaction>
</comment>
<keyword evidence="8 9" id="KW-0472">Membrane</keyword>
<dbReference type="FunFam" id="1.10.357.140:FF:000016">
    <property type="entry name" value="1,4-dihydroxy-2-naphthoate octaprenyltransferase"/>
    <property type="match status" value="1"/>
</dbReference>
<dbReference type="PANTHER" id="PTHR13929">
    <property type="entry name" value="1,4-DIHYDROXY-2-NAPHTHOATE OCTAPRENYLTRANSFERASE"/>
    <property type="match status" value="1"/>
</dbReference>
<dbReference type="InterPro" id="IPR044878">
    <property type="entry name" value="UbiA_sf"/>
</dbReference>
<name>A0A2Z4FHR3_9DELT</name>
<comment type="subcellular location">
    <subcellularLocation>
        <location evidence="9">Cell membrane</location>
        <topology evidence="9">Multi-pass membrane protein</topology>
    </subcellularLocation>
    <subcellularLocation>
        <location evidence="1">Membrane</location>
        <topology evidence="1">Multi-pass membrane protein</topology>
    </subcellularLocation>
</comment>
<dbReference type="InterPro" id="IPR004657">
    <property type="entry name" value="MenA"/>
</dbReference>
<feature type="transmembrane region" description="Helical" evidence="9">
    <location>
        <begin position="283"/>
        <end position="302"/>
    </location>
</feature>
<evidence type="ECO:0000256" key="1">
    <source>
        <dbReference type="ARBA" id="ARBA00004141"/>
    </source>
</evidence>
<comment type="pathway">
    <text evidence="9">Quinol/quinone metabolism; menaquinone biosynthesis; menaquinol from 1,4-dihydroxy-2-naphthoate: step 1/2.</text>
</comment>
<dbReference type="PIRSF" id="PIRSF005355">
    <property type="entry name" value="UBIAD1"/>
    <property type="match status" value="1"/>
</dbReference>
<evidence type="ECO:0000256" key="2">
    <source>
        <dbReference type="ARBA" id="ARBA00022428"/>
    </source>
</evidence>
<dbReference type="HAMAP" id="MF_01937">
    <property type="entry name" value="MenA_1"/>
    <property type="match status" value="1"/>
</dbReference>
<gene>
    <name evidence="9" type="primary">menA</name>
    <name evidence="11" type="ORF">DN745_03435</name>
</gene>
<accession>A0A2Z4FHR3</accession>
<sequence>MSTAPTSRPSTVQAWIMASRPKTMAAAIVPVLVGSALAYAAGKFALLPALAALIGASLIQIGTNFANDYFDDKKGADTEDRLGPTRVVQAGIISATKVRNATALTFALAALVGVYLIWVAGWPIVVIGIASILSGIAYTGGPYPLGYNGLGDIFVFIFFGLIAVSATYFVQALEWSTLSFVAAIPIGFLSTAILVVNNYRDMDTDRVVGKNTLAVRFGGRAARAQYAILMLASYAIPPLHIAFFGANAWVLLPLLTLPLAIVRVRAIGQKTGRELNPLLGQTAQLLIIFGILYTIGIALSGGI</sequence>
<evidence type="ECO:0000256" key="9">
    <source>
        <dbReference type="HAMAP-Rule" id="MF_01937"/>
    </source>
</evidence>
<dbReference type="OrthoDB" id="9767568at2"/>
<dbReference type="GO" id="GO:0046428">
    <property type="term" value="F:1,4-dihydroxy-2-naphthoate polyprenyltransferase activity"/>
    <property type="evidence" value="ECO:0007669"/>
    <property type="project" value="UniProtKB-UniRule"/>
</dbReference>
<evidence type="ECO:0000256" key="3">
    <source>
        <dbReference type="ARBA" id="ARBA00022475"/>
    </source>
</evidence>
<keyword evidence="3 9" id="KW-1003">Cell membrane</keyword>
<reference evidence="11 12" key="1">
    <citation type="submission" date="2018-06" db="EMBL/GenBank/DDBJ databases">
        <title>Lujinxingia sediminis gen. nov. sp. nov., a new facultative anaerobic member of the class Deltaproteobacteria, and proposal of Lujinxingaceae fam. nov.</title>
        <authorList>
            <person name="Guo L.-Y."/>
            <person name="Li C.-M."/>
            <person name="Wang S."/>
            <person name="Du Z.-J."/>
        </authorList>
    </citation>
    <scope>NUCLEOTIDE SEQUENCE [LARGE SCALE GENOMIC DNA]</scope>
    <source>
        <strain evidence="11 12">FA350</strain>
    </source>
</reference>
<comment type="function">
    <text evidence="9">Conversion of 1,4-dihydroxy-2-naphthoate (DHNA) to demethylmenaquinone (DMK).</text>
</comment>
<dbReference type="PANTHER" id="PTHR13929:SF0">
    <property type="entry name" value="UBIA PRENYLTRANSFERASE DOMAIN-CONTAINING PROTEIN 1"/>
    <property type="match status" value="1"/>
</dbReference>
<evidence type="ECO:0000256" key="6">
    <source>
        <dbReference type="ARBA" id="ARBA00022692"/>
    </source>
</evidence>
<feature type="transmembrane region" description="Helical" evidence="9">
    <location>
        <begin position="101"/>
        <end position="118"/>
    </location>
</feature>
<evidence type="ECO:0000256" key="10">
    <source>
        <dbReference type="NCBIfam" id="TIGR00751"/>
    </source>
</evidence>
<dbReference type="EMBL" id="CP030032">
    <property type="protein sequence ID" value="AWV88449.1"/>
    <property type="molecule type" value="Genomic_DNA"/>
</dbReference>
<feature type="transmembrane region" description="Helical" evidence="9">
    <location>
        <begin position="177"/>
        <end position="196"/>
    </location>
</feature>
<dbReference type="UniPathway" id="UPA00079">
    <property type="reaction ID" value="UER00168"/>
</dbReference>
<evidence type="ECO:0000256" key="5">
    <source>
        <dbReference type="ARBA" id="ARBA00022679"/>
    </source>
</evidence>
<dbReference type="NCBIfam" id="NF004751">
    <property type="entry name" value="PRK06080.1-3"/>
    <property type="match status" value="1"/>
</dbReference>
<keyword evidence="7 9" id="KW-1133">Transmembrane helix</keyword>
<evidence type="ECO:0000256" key="8">
    <source>
        <dbReference type="ARBA" id="ARBA00023136"/>
    </source>
</evidence>
<keyword evidence="2 9" id="KW-0474">Menaquinone biosynthesis</keyword>
<dbReference type="GO" id="GO:0009234">
    <property type="term" value="P:menaquinone biosynthetic process"/>
    <property type="evidence" value="ECO:0007669"/>
    <property type="project" value="UniProtKB-UniRule"/>
</dbReference>
<dbReference type="CDD" id="cd13962">
    <property type="entry name" value="PT_UbiA_UBIAD1"/>
    <property type="match status" value="1"/>
</dbReference>
<dbReference type="GO" id="GO:0042371">
    <property type="term" value="P:vitamin K biosynthetic process"/>
    <property type="evidence" value="ECO:0007669"/>
    <property type="project" value="TreeGrafter"/>
</dbReference>
<dbReference type="Pfam" id="PF01040">
    <property type="entry name" value="UbiA"/>
    <property type="match status" value="1"/>
</dbReference>
<evidence type="ECO:0000313" key="11">
    <source>
        <dbReference type="EMBL" id="AWV88449.1"/>
    </source>
</evidence>
<feature type="transmembrane region" description="Helical" evidence="9">
    <location>
        <begin position="153"/>
        <end position="171"/>
    </location>
</feature>
<dbReference type="AlphaFoldDB" id="A0A2Z4FHR3"/>
<keyword evidence="6 9" id="KW-0812">Transmembrane</keyword>
<dbReference type="EC" id="2.5.1.74" evidence="9 10"/>
<keyword evidence="12" id="KW-1185">Reference proteome</keyword>
<dbReference type="Gene3D" id="1.10.357.140">
    <property type="entry name" value="UbiA prenyltransferase"/>
    <property type="match status" value="1"/>
</dbReference>
<dbReference type="NCBIfam" id="TIGR00751">
    <property type="entry name" value="menA"/>
    <property type="match status" value="1"/>
</dbReference>
<feature type="transmembrane region" description="Helical" evidence="9">
    <location>
        <begin position="23"/>
        <end position="41"/>
    </location>
</feature>
<feature type="transmembrane region" description="Helical" evidence="9">
    <location>
        <begin position="47"/>
        <end position="66"/>
    </location>
</feature>
<protein>
    <recommendedName>
        <fullName evidence="9 10">1,4-dihydroxy-2-naphthoate octaprenyltransferase</fullName>
        <shortName evidence="9">DHNA-octaprenyltransferase</shortName>
        <ecNumber evidence="9 10">2.5.1.74</ecNumber>
    </recommendedName>
</protein>
<evidence type="ECO:0000256" key="7">
    <source>
        <dbReference type="ARBA" id="ARBA00022989"/>
    </source>
</evidence>
<evidence type="ECO:0000256" key="4">
    <source>
        <dbReference type="ARBA" id="ARBA00022519"/>
    </source>
</evidence>
<dbReference type="GO" id="GO:0005886">
    <property type="term" value="C:plasma membrane"/>
    <property type="evidence" value="ECO:0007669"/>
    <property type="project" value="UniProtKB-SubCell"/>
</dbReference>
<proteinExistence type="inferred from homology"/>
<dbReference type="Proteomes" id="UP000249799">
    <property type="component" value="Chromosome"/>
</dbReference>
<keyword evidence="5 9" id="KW-0808">Transferase</keyword>
<organism evidence="11 12">
    <name type="scientific">Bradymonas sediminis</name>
    <dbReference type="NCBI Taxonomy" id="1548548"/>
    <lineage>
        <taxon>Bacteria</taxon>
        <taxon>Deltaproteobacteria</taxon>
        <taxon>Bradymonadales</taxon>
        <taxon>Bradymonadaceae</taxon>
        <taxon>Bradymonas</taxon>
    </lineage>
</organism>